<keyword evidence="1" id="KW-0812">Transmembrane</keyword>
<gene>
    <name evidence="2" type="ORF">D1Z90_01190</name>
</gene>
<keyword evidence="1" id="KW-1133">Transmembrane helix</keyword>
<dbReference type="Proteomes" id="UP000283255">
    <property type="component" value="Unassembled WGS sequence"/>
</dbReference>
<dbReference type="InterPro" id="IPR004891">
    <property type="entry name" value="Mercury-R_MerC"/>
</dbReference>
<dbReference type="RefSeq" id="WP_119908926.1">
    <property type="nucleotide sequence ID" value="NZ_QZCH01000001.1"/>
</dbReference>
<keyword evidence="1" id="KW-0472">Membrane</keyword>
<reference evidence="2 3" key="2">
    <citation type="submission" date="2019-01" db="EMBL/GenBank/DDBJ databases">
        <title>Motilimonas pumilus sp. nov., isolated from the gut of sea cucumber (Apostichopus japonicus).</title>
        <authorList>
            <person name="Wang F.-Q."/>
            <person name="Ren L.-H."/>
            <person name="Lin Y.-W."/>
            <person name="Sun G.-H."/>
            <person name="Du Z.-J."/>
            <person name="Zhao J.-X."/>
            <person name="Liu X.-J."/>
            <person name="Liu L.-J."/>
        </authorList>
    </citation>
    <scope>NUCLEOTIDE SEQUENCE [LARGE SCALE GENOMIC DNA]</scope>
    <source>
        <strain evidence="2 3">PLHSC7-2</strain>
    </source>
</reference>
<feature type="transmembrane region" description="Helical" evidence="1">
    <location>
        <begin position="96"/>
        <end position="114"/>
    </location>
</feature>
<comment type="caution">
    <text evidence="2">The sequence shown here is derived from an EMBL/GenBank/DDBJ whole genome shotgun (WGS) entry which is preliminary data.</text>
</comment>
<keyword evidence="3" id="KW-1185">Reference proteome</keyword>
<dbReference type="GO" id="GO:0016020">
    <property type="term" value="C:membrane"/>
    <property type="evidence" value="ECO:0007669"/>
    <property type="project" value="InterPro"/>
</dbReference>
<protein>
    <submittedName>
        <fullName evidence="2">MerC domain-containing protein</fullName>
    </submittedName>
</protein>
<proteinExistence type="predicted"/>
<dbReference type="EMBL" id="QZCH01000001">
    <property type="protein sequence ID" value="RJG51378.1"/>
    <property type="molecule type" value="Genomic_DNA"/>
</dbReference>
<feature type="transmembrane region" description="Helical" evidence="1">
    <location>
        <begin position="71"/>
        <end position="90"/>
    </location>
</feature>
<dbReference type="AlphaFoldDB" id="A0A418YK80"/>
<dbReference type="Pfam" id="PF03203">
    <property type="entry name" value="MerC"/>
    <property type="match status" value="1"/>
</dbReference>
<feature type="transmembrane region" description="Helical" evidence="1">
    <location>
        <begin position="45"/>
        <end position="64"/>
    </location>
</feature>
<name>A0A418YK80_9GAMM</name>
<accession>A0A418YK80</accession>
<organism evidence="2 3">
    <name type="scientific">Motilimonas pumila</name>
    <dbReference type="NCBI Taxonomy" id="2303987"/>
    <lineage>
        <taxon>Bacteria</taxon>
        <taxon>Pseudomonadati</taxon>
        <taxon>Pseudomonadota</taxon>
        <taxon>Gammaproteobacteria</taxon>
        <taxon>Alteromonadales</taxon>
        <taxon>Alteromonadales genera incertae sedis</taxon>
        <taxon>Motilimonas</taxon>
    </lineage>
</organism>
<dbReference type="GO" id="GO:0015097">
    <property type="term" value="F:mercury ion transmembrane transporter activity"/>
    <property type="evidence" value="ECO:0007669"/>
    <property type="project" value="InterPro"/>
</dbReference>
<reference evidence="2 3" key="1">
    <citation type="submission" date="2018-09" db="EMBL/GenBank/DDBJ databases">
        <authorList>
            <person name="Wang F."/>
        </authorList>
    </citation>
    <scope>NUCLEOTIDE SEQUENCE [LARGE SCALE GENOMIC DNA]</scope>
    <source>
        <strain evidence="2 3">PLHSC7-2</strain>
    </source>
</reference>
<evidence type="ECO:0000256" key="1">
    <source>
        <dbReference type="SAM" id="Phobius"/>
    </source>
</evidence>
<evidence type="ECO:0000313" key="3">
    <source>
        <dbReference type="Proteomes" id="UP000283255"/>
    </source>
</evidence>
<sequence>MISTRLDKFAISLSGLCLAHCLLLPIALTFIPALTSLGLADERFHQLLLLFVIPTSLVALTLGCKKHQSKVPFAWGLAGLSLLIAGAVLGHDLGEIAEKGLTFAGACIMAFSHFKNYRLCQKHDDCKCHSQTDC</sequence>
<evidence type="ECO:0000313" key="2">
    <source>
        <dbReference type="EMBL" id="RJG51378.1"/>
    </source>
</evidence>
<dbReference type="OrthoDB" id="34373at2"/>